<protein>
    <submittedName>
        <fullName evidence="2">Uncharacterized protein</fullName>
    </submittedName>
</protein>
<dbReference type="AlphaFoldDB" id="A0A9D4DJY9"/>
<evidence type="ECO:0000313" key="3">
    <source>
        <dbReference type="Proteomes" id="UP000828390"/>
    </source>
</evidence>
<dbReference type="Proteomes" id="UP000828390">
    <property type="component" value="Unassembled WGS sequence"/>
</dbReference>
<accession>A0A9D4DJY9</accession>
<reference evidence="2" key="2">
    <citation type="submission" date="2020-11" db="EMBL/GenBank/DDBJ databases">
        <authorList>
            <person name="McCartney M.A."/>
            <person name="Auch B."/>
            <person name="Kono T."/>
            <person name="Mallez S."/>
            <person name="Becker A."/>
            <person name="Gohl D.M."/>
            <person name="Silverstein K.A.T."/>
            <person name="Koren S."/>
            <person name="Bechman K.B."/>
            <person name="Herman A."/>
            <person name="Abrahante J.E."/>
            <person name="Garbe J."/>
        </authorList>
    </citation>
    <scope>NUCLEOTIDE SEQUENCE</scope>
    <source>
        <strain evidence="2">Duluth1</strain>
        <tissue evidence="2">Whole animal</tissue>
    </source>
</reference>
<evidence type="ECO:0000313" key="2">
    <source>
        <dbReference type="EMBL" id="KAH3751037.1"/>
    </source>
</evidence>
<reference evidence="2" key="1">
    <citation type="journal article" date="2019" name="bioRxiv">
        <title>The Genome of the Zebra Mussel, Dreissena polymorpha: A Resource for Invasive Species Research.</title>
        <authorList>
            <person name="McCartney M.A."/>
            <person name="Auch B."/>
            <person name="Kono T."/>
            <person name="Mallez S."/>
            <person name="Zhang Y."/>
            <person name="Obille A."/>
            <person name="Becker A."/>
            <person name="Abrahante J.E."/>
            <person name="Garbe J."/>
            <person name="Badalamenti J.P."/>
            <person name="Herman A."/>
            <person name="Mangelson H."/>
            <person name="Liachko I."/>
            <person name="Sullivan S."/>
            <person name="Sone E.D."/>
            <person name="Koren S."/>
            <person name="Silverstein K.A.T."/>
            <person name="Beckman K.B."/>
            <person name="Gohl D.M."/>
        </authorList>
    </citation>
    <scope>NUCLEOTIDE SEQUENCE</scope>
    <source>
        <strain evidence="2">Duluth1</strain>
        <tissue evidence="2">Whole animal</tissue>
    </source>
</reference>
<sequence length="168" mass="18448">MVFPAKVVIDGKVIEDAFPDWNQILQGNRTPVSPSTLSIRKSQVQRAPDIIYKDDSPLFHSSASSTLAPNTGNAIMHKIVDPPPVRSANHVPRRSQSVSPNPSRAAVLTRSRAPISPRTPLHSQTPTYSIQRPWDNKSKKDTLSQSSNISSVPATNMNITNDANSQFR</sequence>
<feature type="region of interest" description="Disordered" evidence="1">
    <location>
        <begin position="74"/>
        <end position="168"/>
    </location>
</feature>
<organism evidence="2 3">
    <name type="scientific">Dreissena polymorpha</name>
    <name type="common">Zebra mussel</name>
    <name type="synonym">Mytilus polymorpha</name>
    <dbReference type="NCBI Taxonomy" id="45954"/>
    <lineage>
        <taxon>Eukaryota</taxon>
        <taxon>Metazoa</taxon>
        <taxon>Spiralia</taxon>
        <taxon>Lophotrochozoa</taxon>
        <taxon>Mollusca</taxon>
        <taxon>Bivalvia</taxon>
        <taxon>Autobranchia</taxon>
        <taxon>Heteroconchia</taxon>
        <taxon>Euheterodonta</taxon>
        <taxon>Imparidentia</taxon>
        <taxon>Neoheterodontei</taxon>
        <taxon>Myida</taxon>
        <taxon>Dreissenoidea</taxon>
        <taxon>Dreissenidae</taxon>
        <taxon>Dreissena</taxon>
    </lineage>
</organism>
<dbReference type="EMBL" id="JAIWYP010000010">
    <property type="protein sequence ID" value="KAH3751037.1"/>
    <property type="molecule type" value="Genomic_DNA"/>
</dbReference>
<comment type="caution">
    <text evidence="2">The sequence shown here is derived from an EMBL/GenBank/DDBJ whole genome shotgun (WGS) entry which is preliminary data.</text>
</comment>
<gene>
    <name evidence="2" type="ORF">DPMN_185579</name>
</gene>
<feature type="compositionally biased region" description="Polar residues" evidence="1">
    <location>
        <begin position="121"/>
        <end position="130"/>
    </location>
</feature>
<feature type="compositionally biased region" description="Polar residues" evidence="1">
    <location>
        <begin position="143"/>
        <end position="168"/>
    </location>
</feature>
<evidence type="ECO:0000256" key="1">
    <source>
        <dbReference type="SAM" id="MobiDB-lite"/>
    </source>
</evidence>
<name>A0A9D4DJY9_DREPO</name>
<keyword evidence="3" id="KW-1185">Reference proteome</keyword>
<proteinExistence type="predicted"/>